<dbReference type="InterPro" id="IPR045006">
    <property type="entry name" value="CHLI-like"/>
</dbReference>
<dbReference type="InterPro" id="IPR025158">
    <property type="entry name" value="Mg_chelat-rel_C"/>
</dbReference>
<dbReference type="InterPro" id="IPR020568">
    <property type="entry name" value="Ribosomal_Su5_D2-typ_SF"/>
</dbReference>
<keyword evidence="4" id="KW-1185">Reference proteome</keyword>
<gene>
    <name evidence="3" type="ORF">GND95_00930</name>
</gene>
<sequence>MISKVKSCTLYGINGYLVDVEVDLSEGLPGFDLVGLPDSSIREAKERVRAAIKNSEFLFPIKRITVNLAPADIRKEGSAFDLPIAVGILSCSQPIPADILNKTMIVGELSLDGSVKPVNGILPMVYSASQNGITQCIVPYENAEEGALVENMEVMGVRTLKEVILHLQNEKPLFKTTVDVNSIMQNSVNSNLDFSDVKGQVHVKRALEISAAGSHNILMIGPPGSGKTMMARRLPTILPDLSFKESIEITKIYSVTGLLPNKKALINTRPFRAPHHTISNTALIGGGRIPKPGEVSLSHYGVLFLDELPEFNKNVLEVLRQPLEDREVTISRINATLTYPASFMLVCSMNPCPCGYLGDEEKCHCQPDQIKKYLSKISGPLLDRIDLQVEASPVKYSDLDIREKSESSLSIKKRVLKAQKIQQERYKDESIFFNSQLSAAQIEKYCSLGDTERNLLKTAFEKLNLSARAYHRILKVARTIADLDGEENIKLHHLSEAIQYRSLDRKYWA</sequence>
<comment type="caution">
    <text evidence="3">The sequence shown here is derived from an EMBL/GenBank/DDBJ whole genome shotgun (WGS) entry which is preliminary data.</text>
</comment>
<evidence type="ECO:0000313" key="4">
    <source>
        <dbReference type="Proteomes" id="UP000483018"/>
    </source>
</evidence>
<dbReference type="AlphaFoldDB" id="A0A7C8HG93"/>
<dbReference type="OrthoDB" id="9813147at2"/>
<dbReference type="InterPro" id="IPR004482">
    <property type="entry name" value="Mg_chelat-rel"/>
</dbReference>
<dbReference type="Gene3D" id="3.30.230.10">
    <property type="match status" value="1"/>
</dbReference>
<proteinExistence type="inferred from homology"/>
<accession>A0A7C8HG93</accession>
<dbReference type="SUPFAM" id="SSF54211">
    <property type="entry name" value="Ribosomal protein S5 domain 2-like"/>
    <property type="match status" value="1"/>
</dbReference>
<dbReference type="EMBL" id="WSLF01000001">
    <property type="protein sequence ID" value="KAE9637027.1"/>
    <property type="molecule type" value="Genomic_DNA"/>
</dbReference>
<dbReference type="PANTHER" id="PTHR32039">
    <property type="entry name" value="MAGNESIUM-CHELATASE SUBUNIT CHLI"/>
    <property type="match status" value="1"/>
</dbReference>
<protein>
    <submittedName>
        <fullName evidence="3">YifB family Mg chelatase-like AAA ATPase</fullName>
    </submittedName>
</protein>
<dbReference type="Pfam" id="PF01078">
    <property type="entry name" value="Mg_chelatase"/>
    <property type="match status" value="1"/>
</dbReference>
<dbReference type="NCBIfam" id="TIGR00368">
    <property type="entry name" value="YifB family Mg chelatase-like AAA ATPase"/>
    <property type="match status" value="1"/>
</dbReference>
<organism evidence="3 4">
    <name type="scientific">Defluviitalea raffinosedens</name>
    <dbReference type="NCBI Taxonomy" id="1450156"/>
    <lineage>
        <taxon>Bacteria</taxon>
        <taxon>Bacillati</taxon>
        <taxon>Bacillota</taxon>
        <taxon>Clostridia</taxon>
        <taxon>Lachnospirales</taxon>
        <taxon>Defluviitaleaceae</taxon>
        <taxon>Defluviitalea</taxon>
    </lineage>
</organism>
<dbReference type="CDD" id="cd00009">
    <property type="entry name" value="AAA"/>
    <property type="match status" value="1"/>
</dbReference>
<dbReference type="SMART" id="SM00382">
    <property type="entry name" value="AAA"/>
    <property type="match status" value="1"/>
</dbReference>
<dbReference type="Pfam" id="PF13541">
    <property type="entry name" value="ChlI"/>
    <property type="match status" value="1"/>
</dbReference>
<dbReference type="InterPro" id="IPR000523">
    <property type="entry name" value="Mg_chelatse_chII-like_cat_dom"/>
</dbReference>
<reference evidence="3 4" key="1">
    <citation type="submission" date="2019-12" db="EMBL/GenBank/DDBJ databases">
        <title>Defluviitalea raffinosedens, isolated from a biogas fermenter, genome sequencing and characterization.</title>
        <authorList>
            <person name="Rettenmaier R."/>
            <person name="Schneider M."/>
            <person name="Neuhaus K."/>
            <person name="Liebl W."/>
            <person name="Zverlov V."/>
        </authorList>
    </citation>
    <scope>NUCLEOTIDE SEQUENCE [LARGE SCALE GENOMIC DNA]</scope>
    <source>
        <strain evidence="3 4">249c-K6</strain>
    </source>
</reference>
<dbReference type="PANTHER" id="PTHR32039:SF7">
    <property type="entry name" value="COMPETENCE PROTEIN COMM"/>
    <property type="match status" value="1"/>
</dbReference>
<dbReference type="RefSeq" id="WP_158738944.1">
    <property type="nucleotide sequence ID" value="NZ_JAFBEP010000004.1"/>
</dbReference>
<name>A0A7C8HG93_9FIRM</name>
<dbReference type="SUPFAM" id="SSF52540">
    <property type="entry name" value="P-loop containing nucleoside triphosphate hydrolases"/>
    <property type="match status" value="1"/>
</dbReference>
<dbReference type="Gene3D" id="3.40.50.300">
    <property type="entry name" value="P-loop containing nucleotide triphosphate hydrolases"/>
    <property type="match status" value="1"/>
</dbReference>
<dbReference type="InterPro" id="IPR027417">
    <property type="entry name" value="P-loop_NTPase"/>
</dbReference>
<dbReference type="GO" id="GO:0005524">
    <property type="term" value="F:ATP binding"/>
    <property type="evidence" value="ECO:0007669"/>
    <property type="project" value="InterPro"/>
</dbReference>
<dbReference type="InterPro" id="IPR014721">
    <property type="entry name" value="Ribsml_uS5_D2-typ_fold_subgr"/>
</dbReference>
<comment type="similarity">
    <text evidence="1">Belongs to the Mg-chelatase subunits D/I family. ComM subfamily.</text>
</comment>
<evidence type="ECO:0000313" key="3">
    <source>
        <dbReference type="EMBL" id="KAE9637027.1"/>
    </source>
</evidence>
<feature type="domain" description="AAA+ ATPase" evidence="2">
    <location>
        <begin position="213"/>
        <end position="395"/>
    </location>
</feature>
<evidence type="ECO:0000256" key="1">
    <source>
        <dbReference type="ARBA" id="ARBA00006354"/>
    </source>
</evidence>
<dbReference type="InterPro" id="IPR003593">
    <property type="entry name" value="AAA+_ATPase"/>
</dbReference>
<evidence type="ECO:0000259" key="2">
    <source>
        <dbReference type="SMART" id="SM00382"/>
    </source>
</evidence>
<dbReference type="Proteomes" id="UP000483018">
    <property type="component" value="Unassembled WGS sequence"/>
</dbReference>
<dbReference type="Pfam" id="PF13335">
    <property type="entry name" value="Mg_chelatase_C"/>
    <property type="match status" value="1"/>
</dbReference>